<dbReference type="SUPFAM" id="SSF53850">
    <property type="entry name" value="Periplasmic binding protein-like II"/>
    <property type="match status" value="1"/>
</dbReference>
<reference evidence="6 7" key="1">
    <citation type="submission" date="2019-03" db="EMBL/GenBank/DDBJ databases">
        <title>Genomic Encyclopedia of Type Strains, Phase IV (KMG-IV): sequencing the most valuable type-strain genomes for metagenomic binning, comparative biology and taxonomic classification.</title>
        <authorList>
            <person name="Goeker M."/>
        </authorList>
    </citation>
    <scope>NUCLEOTIDE SEQUENCE [LARGE SCALE GENOMIC DNA]</scope>
    <source>
        <strain evidence="6 7">DSM 5604</strain>
    </source>
</reference>
<keyword evidence="2" id="KW-0805">Transcription regulation</keyword>
<dbReference type="Pfam" id="PF03466">
    <property type="entry name" value="LysR_substrate"/>
    <property type="match status" value="1"/>
</dbReference>
<dbReference type="InterPro" id="IPR036388">
    <property type="entry name" value="WH-like_DNA-bd_sf"/>
</dbReference>
<dbReference type="InterPro" id="IPR000847">
    <property type="entry name" value="LysR_HTH_N"/>
</dbReference>
<evidence type="ECO:0000256" key="2">
    <source>
        <dbReference type="ARBA" id="ARBA00023015"/>
    </source>
</evidence>
<dbReference type="InterPro" id="IPR005119">
    <property type="entry name" value="LysR_subst-bd"/>
</dbReference>
<dbReference type="GO" id="GO:0003700">
    <property type="term" value="F:DNA-binding transcription factor activity"/>
    <property type="evidence" value="ECO:0007669"/>
    <property type="project" value="InterPro"/>
</dbReference>
<evidence type="ECO:0000259" key="5">
    <source>
        <dbReference type="PROSITE" id="PS50931"/>
    </source>
</evidence>
<dbReference type="GO" id="GO:0043565">
    <property type="term" value="F:sequence-specific DNA binding"/>
    <property type="evidence" value="ECO:0007669"/>
    <property type="project" value="TreeGrafter"/>
</dbReference>
<evidence type="ECO:0000313" key="6">
    <source>
        <dbReference type="EMBL" id="TDR14920.1"/>
    </source>
</evidence>
<keyword evidence="4" id="KW-0804">Transcription</keyword>
<dbReference type="EMBL" id="SNZA01000001">
    <property type="protein sequence ID" value="TDR14920.1"/>
    <property type="molecule type" value="Genomic_DNA"/>
</dbReference>
<dbReference type="CDD" id="cd08422">
    <property type="entry name" value="PBP2_CrgA_like"/>
    <property type="match status" value="1"/>
</dbReference>
<proteinExistence type="inferred from homology"/>
<gene>
    <name evidence="6" type="ORF">C8D85_0270</name>
</gene>
<evidence type="ECO:0000313" key="7">
    <source>
        <dbReference type="Proteomes" id="UP000295729"/>
    </source>
</evidence>
<dbReference type="Gene3D" id="1.10.10.10">
    <property type="entry name" value="Winged helix-like DNA-binding domain superfamily/Winged helix DNA-binding domain"/>
    <property type="match status" value="1"/>
</dbReference>
<evidence type="ECO:0000256" key="1">
    <source>
        <dbReference type="ARBA" id="ARBA00009437"/>
    </source>
</evidence>
<organism evidence="6 7">
    <name type="scientific">Marinomonas communis</name>
    <dbReference type="NCBI Taxonomy" id="28254"/>
    <lineage>
        <taxon>Bacteria</taxon>
        <taxon>Pseudomonadati</taxon>
        <taxon>Pseudomonadota</taxon>
        <taxon>Gammaproteobacteria</taxon>
        <taxon>Oceanospirillales</taxon>
        <taxon>Oceanospirillaceae</taxon>
        <taxon>Marinomonas</taxon>
    </lineage>
</organism>
<dbReference type="Pfam" id="PF00126">
    <property type="entry name" value="HTH_1"/>
    <property type="match status" value="1"/>
</dbReference>
<name>A0A4R6XBB3_9GAMM</name>
<keyword evidence="7" id="KW-1185">Reference proteome</keyword>
<evidence type="ECO:0000256" key="3">
    <source>
        <dbReference type="ARBA" id="ARBA00023125"/>
    </source>
</evidence>
<protein>
    <submittedName>
        <fullName evidence="6">DNA-binding transcriptional LysR family regulator</fullName>
    </submittedName>
</protein>
<dbReference type="InterPro" id="IPR036390">
    <property type="entry name" value="WH_DNA-bd_sf"/>
</dbReference>
<feature type="domain" description="HTH lysR-type" evidence="5">
    <location>
        <begin position="8"/>
        <end position="60"/>
    </location>
</feature>
<sequence>MQEVVQEMITFAVVNREGSLTAAAHALGKSKGYVSTHIARLESFMETKLLFRSTRKIALTKAGALLLPHCEALVERLDLAKHTMSESHEQMSGEIRLTIPMSFGHFAIQTWISEFKQLYPNVMLSVSLSNTPFDLENSDFDLAIRAANDVSNLDYVAVHLASFHYALYASKQFLMEKGEPKNIGELAHYDAVLHSEVDATKTWQLTSSEQTIVIEPKVSCSFNSAEACMQAAQMGLGIARLPEYLAAETDLIKVLSHYQSSPIAVQLIYPYQGQQPRRVRALIDFLKAKRELGELLAHC</sequence>
<dbReference type="Proteomes" id="UP000295729">
    <property type="component" value="Unassembled WGS sequence"/>
</dbReference>
<dbReference type="PROSITE" id="PS50931">
    <property type="entry name" value="HTH_LYSR"/>
    <property type="match status" value="1"/>
</dbReference>
<dbReference type="AlphaFoldDB" id="A0A4R6XBB3"/>
<dbReference type="PANTHER" id="PTHR30537">
    <property type="entry name" value="HTH-TYPE TRANSCRIPTIONAL REGULATOR"/>
    <property type="match status" value="1"/>
</dbReference>
<evidence type="ECO:0000256" key="4">
    <source>
        <dbReference type="ARBA" id="ARBA00023163"/>
    </source>
</evidence>
<comment type="caution">
    <text evidence="6">The sequence shown here is derived from an EMBL/GenBank/DDBJ whole genome shotgun (WGS) entry which is preliminary data.</text>
</comment>
<keyword evidence="3 6" id="KW-0238">DNA-binding</keyword>
<comment type="similarity">
    <text evidence="1">Belongs to the LysR transcriptional regulatory family.</text>
</comment>
<dbReference type="Gene3D" id="3.40.190.290">
    <property type="match status" value="1"/>
</dbReference>
<dbReference type="SUPFAM" id="SSF46785">
    <property type="entry name" value="Winged helix' DNA-binding domain"/>
    <property type="match status" value="1"/>
</dbReference>
<dbReference type="PANTHER" id="PTHR30537:SF5">
    <property type="entry name" value="HTH-TYPE TRANSCRIPTIONAL ACTIVATOR TTDR-RELATED"/>
    <property type="match status" value="1"/>
</dbReference>
<dbReference type="GO" id="GO:0006351">
    <property type="term" value="P:DNA-templated transcription"/>
    <property type="evidence" value="ECO:0007669"/>
    <property type="project" value="TreeGrafter"/>
</dbReference>
<dbReference type="RefSeq" id="WP_133559560.1">
    <property type="nucleotide sequence ID" value="NZ_SNZA01000001.1"/>
</dbReference>
<dbReference type="OrthoDB" id="9815676at2"/>
<dbReference type="InterPro" id="IPR058163">
    <property type="entry name" value="LysR-type_TF_proteobact-type"/>
</dbReference>
<accession>A0A4R6XBB3</accession>